<dbReference type="EMBL" id="JACIJD010000011">
    <property type="protein sequence ID" value="MBB5694609.1"/>
    <property type="molecule type" value="Genomic_DNA"/>
</dbReference>
<dbReference type="InterPro" id="IPR055348">
    <property type="entry name" value="DctQ"/>
</dbReference>
<keyword evidence="4 9" id="KW-0997">Cell inner membrane</keyword>
<dbReference type="GO" id="GO:0022857">
    <property type="term" value="F:transmembrane transporter activity"/>
    <property type="evidence" value="ECO:0007669"/>
    <property type="project" value="UniProtKB-UniRule"/>
</dbReference>
<dbReference type="Proteomes" id="UP000580654">
    <property type="component" value="Unassembled WGS sequence"/>
</dbReference>
<keyword evidence="7 9" id="KW-0472">Membrane</keyword>
<feature type="transmembrane region" description="Helical" evidence="9">
    <location>
        <begin position="55"/>
        <end position="73"/>
    </location>
</feature>
<accession>A0A840Y770</accession>
<comment type="subcellular location">
    <subcellularLocation>
        <location evidence="1 9">Cell inner membrane</location>
        <topology evidence="1 9">Multi-pass membrane protein</topology>
    </subcellularLocation>
</comment>
<keyword evidence="2 9" id="KW-0813">Transport</keyword>
<protein>
    <recommendedName>
        <fullName evidence="9">TRAP transporter small permease protein</fullName>
    </recommendedName>
</protein>
<evidence type="ECO:0000256" key="3">
    <source>
        <dbReference type="ARBA" id="ARBA00022475"/>
    </source>
</evidence>
<reference evidence="11 12" key="1">
    <citation type="submission" date="2020-08" db="EMBL/GenBank/DDBJ databases">
        <title>Genomic Encyclopedia of Type Strains, Phase IV (KMG-IV): sequencing the most valuable type-strain genomes for metagenomic binning, comparative biology and taxonomic classification.</title>
        <authorList>
            <person name="Goeker M."/>
        </authorList>
    </citation>
    <scope>NUCLEOTIDE SEQUENCE [LARGE SCALE GENOMIC DNA]</scope>
    <source>
        <strain evidence="11 12">DSM 25622</strain>
    </source>
</reference>
<dbReference type="PANTHER" id="PTHR35011">
    <property type="entry name" value="2,3-DIKETO-L-GULONATE TRAP TRANSPORTER SMALL PERMEASE PROTEIN YIAM"/>
    <property type="match status" value="1"/>
</dbReference>
<comment type="function">
    <text evidence="9">Part of the tripartite ATP-independent periplasmic (TRAP) transport system.</text>
</comment>
<dbReference type="RefSeq" id="WP_312861990.1">
    <property type="nucleotide sequence ID" value="NZ_JACIJD010000011.1"/>
</dbReference>
<evidence type="ECO:0000259" key="10">
    <source>
        <dbReference type="Pfam" id="PF04290"/>
    </source>
</evidence>
<keyword evidence="3" id="KW-1003">Cell membrane</keyword>
<feature type="transmembrane region" description="Helical" evidence="9">
    <location>
        <begin position="93"/>
        <end position="116"/>
    </location>
</feature>
<comment type="similarity">
    <text evidence="8 9">Belongs to the TRAP transporter small permease family.</text>
</comment>
<proteinExistence type="inferred from homology"/>
<dbReference type="Pfam" id="PF04290">
    <property type="entry name" value="DctQ"/>
    <property type="match status" value="1"/>
</dbReference>
<sequence>MTMKPLLAFSRVVDDINTRVGWLADWMTLAACAISAGNAFVRYGISYSSNAWLEVQWYLFAGMVMLGASYTLFRNEHVRVDILYGNMSERMRLWVDILGIIVFLLPAMILLAWMTWPFFLDSWQRGETSQNAGGLIRWPVKLILPVGFALIALQGISELIKRIALLRGLRPESEAVVAYERPLQ</sequence>
<evidence type="ECO:0000256" key="9">
    <source>
        <dbReference type="RuleBase" id="RU369079"/>
    </source>
</evidence>
<dbReference type="GO" id="GO:0005886">
    <property type="term" value="C:plasma membrane"/>
    <property type="evidence" value="ECO:0007669"/>
    <property type="project" value="UniProtKB-SubCell"/>
</dbReference>
<keyword evidence="12" id="KW-1185">Reference proteome</keyword>
<gene>
    <name evidence="11" type="ORF">FHS87_002661</name>
</gene>
<dbReference type="PANTHER" id="PTHR35011:SF4">
    <property type="entry name" value="SLL1102 PROTEIN"/>
    <property type="match status" value="1"/>
</dbReference>
<name>A0A840Y770_9PROT</name>
<evidence type="ECO:0000256" key="7">
    <source>
        <dbReference type="ARBA" id="ARBA00023136"/>
    </source>
</evidence>
<feature type="transmembrane region" description="Helical" evidence="9">
    <location>
        <begin position="20"/>
        <end position="43"/>
    </location>
</feature>
<evidence type="ECO:0000256" key="5">
    <source>
        <dbReference type="ARBA" id="ARBA00022692"/>
    </source>
</evidence>
<keyword evidence="6 9" id="KW-1133">Transmembrane helix</keyword>
<evidence type="ECO:0000256" key="8">
    <source>
        <dbReference type="ARBA" id="ARBA00038436"/>
    </source>
</evidence>
<evidence type="ECO:0000256" key="6">
    <source>
        <dbReference type="ARBA" id="ARBA00022989"/>
    </source>
</evidence>
<comment type="subunit">
    <text evidence="9">The complex comprises the extracytoplasmic solute receptor protein and the two transmembrane proteins.</text>
</comment>
<keyword evidence="5 9" id="KW-0812">Transmembrane</keyword>
<dbReference type="AlphaFoldDB" id="A0A840Y770"/>
<organism evidence="11 12">
    <name type="scientific">Muricoccus pecuniae</name>
    <dbReference type="NCBI Taxonomy" id="693023"/>
    <lineage>
        <taxon>Bacteria</taxon>
        <taxon>Pseudomonadati</taxon>
        <taxon>Pseudomonadota</taxon>
        <taxon>Alphaproteobacteria</taxon>
        <taxon>Acetobacterales</taxon>
        <taxon>Roseomonadaceae</taxon>
        <taxon>Muricoccus</taxon>
    </lineage>
</organism>
<dbReference type="InterPro" id="IPR007387">
    <property type="entry name" value="TRAP_DctQ"/>
</dbReference>
<evidence type="ECO:0000256" key="4">
    <source>
        <dbReference type="ARBA" id="ARBA00022519"/>
    </source>
</evidence>
<comment type="caution">
    <text evidence="11">The sequence shown here is derived from an EMBL/GenBank/DDBJ whole genome shotgun (WGS) entry which is preliminary data.</text>
</comment>
<evidence type="ECO:0000313" key="12">
    <source>
        <dbReference type="Proteomes" id="UP000580654"/>
    </source>
</evidence>
<evidence type="ECO:0000256" key="2">
    <source>
        <dbReference type="ARBA" id="ARBA00022448"/>
    </source>
</evidence>
<feature type="transmembrane region" description="Helical" evidence="9">
    <location>
        <begin position="136"/>
        <end position="160"/>
    </location>
</feature>
<feature type="domain" description="Tripartite ATP-independent periplasmic transporters DctQ component" evidence="10">
    <location>
        <begin position="33"/>
        <end position="163"/>
    </location>
</feature>
<evidence type="ECO:0000313" key="11">
    <source>
        <dbReference type="EMBL" id="MBB5694609.1"/>
    </source>
</evidence>
<evidence type="ECO:0000256" key="1">
    <source>
        <dbReference type="ARBA" id="ARBA00004429"/>
    </source>
</evidence>